<dbReference type="PANTHER" id="PTHR11818">
    <property type="entry name" value="BETA/GAMMA CRYSTALLIN"/>
    <property type="match status" value="1"/>
</dbReference>
<dbReference type="Gene3D" id="2.60.20.10">
    <property type="entry name" value="Crystallins"/>
    <property type="match status" value="1"/>
</dbReference>
<gene>
    <name evidence="4" type="ORF">PBY51_022153</name>
</gene>
<dbReference type="GO" id="GO:0007601">
    <property type="term" value="P:visual perception"/>
    <property type="evidence" value="ECO:0007669"/>
    <property type="project" value="TreeGrafter"/>
</dbReference>
<sequence length="109" mass="12211">MAQGKRGIMGKIIFYEEMNFSGRHLECSEDYADLRCLLKQCNSIRVESGCFMIYDQPNFSGNQYCLKRGEYPDSQYWMGTDTVFSVASSQPMPGRSACACISGSSSEGR</sequence>
<dbReference type="SMART" id="SM00247">
    <property type="entry name" value="XTALbg"/>
    <property type="match status" value="1"/>
</dbReference>
<evidence type="ECO:0000259" key="3">
    <source>
        <dbReference type="PROSITE" id="PS50915"/>
    </source>
</evidence>
<dbReference type="PRINTS" id="PR01367">
    <property type="entry name" value="BGCRYSTALLIN"/>
</dbReference>
<reference evidence="4 5" key="1">
    <citation type="journal article" date="2023" name="Genes (Basel)">
        <title>Chromosome-Level Genome Assembly and Circadian Gene Repertoire of the Patagonia Blennie Eleginops maclovinus-The Closest Ancestral Proxy of Antarctic Cryonotothenioids.</title>
        <authorList>
            <person name="Cheng C.C."/>
            <person name="Rivera-Colon A.G."/>
            <person name="Minhas B.F."/>
            <person name="Wilson L."/>
            <person name="Rayamajhi N."/>
            <person name="Vargas-Chacoff L."/>
            <person name="Catchen J.M."/>
        </authorList>
    </citation>
    <scope>NUCLEOTIDE SEQUENCE [LARGE SCALE GENOMIC DNA]</scope>
    <source>
        <strain evidence="4">JMC-PN-2008</strain>
    </source>
</reference>
<dbReference type="PROSITE" id="PS50915">
    <property type="entry name" value="CRYSTALLIN_BETA_GAMMA"/>
    <property type="match status" value="2"/>
</dbReference>
<feature type="domain" description="Beta/gamma crystallin 'Greek key'" evidence="3">
    <location>
        <begin position="10"/>
        <end position="48"/>
    </location>
</feature>
<dbReference type="EMBL" id="JAUZQC010000013">
    <property type="protein sequence ID" value="KAK5860692.1"/>
    <property type="molecule type" value="Genomic_DNA"/>
</dbReference>
<keyword evidence="5" id="KW-1185">Reference proteome</keyword>
<proteinExistence type="inferred from homology"/>
<organism evidence="4 5">
    <name type="scientific">Eleginops maclovinus</name>
    <name type="common">Patagonian blennie</name>
    <name type="synonym">Eleginus maclovinus</name>
    <dbReference type="NCBI Taxonomy" id="56733"/>
    <lineage>
        <taxon>Eukaryota</taxon>
        <taxon>Metazoa</taxon>
        <taxon>Chordata</taxon>
        <taxon>Craniata</taxon>
        <taxon>Vertebrata</taxon>
        <taxon>Euteleostomi</taxon>
        <taxon>Actinopterygii</taxon>
        <taxon>Neopterygii</taxon>
        <taxon>Teleostei</taxon>
        <taxon>Neoteleostei</taxon>
        <taxon>Acanthomorphata</taxon>
        <taxon>Eupercaria</taxon>
        <taxon>Perciformes</taxon>
        <taxon>Notothenioidei</taxon>
        <taxon>Eleginopidae</taxon>
        <taxon>Eleginops</taxon>
    </lineage>
</organism>
<accession>A0AAN7XGY2</accession>
<dbReference type="Pfam" id="PF00030">
    <property type="entry name" value="Crystall"/>
    <property type="match status" value="1"/>
</dbReference>
<evidence type="ECO:0000256" key="2">
    <source>
        <dbReference type="ARBA" id="ARBA00022737"/>
    </source>
</evidence>
<evidence type="ECO:0000256" key="1">
    <source>
        <dbReference type="ARBA" id="ARBA00009646"/>
    </source>
</evidence>
<dbReference type="InterPro" id="IPR011024">
    <property type="entry name" value="G_crystallin-like"/>
</dbReference>
<protein>
    <recommendedName>
        <fullName evidence="3">Beta/gamma crystallin 'Greek key' domain-containing protein</fullName>
    </recommendedName>
</protein>
<dbReference type="AlphaFoldDB" id="A0AAN7XGY2"/>
<evidence type="ECO:0000313" key="5">
    <source>
        <dbReference type="Proteomes" id="UP001346869"/>
    </source>
</evidence>
<dbReference type="InterPro" id="IPR050252">
    <property type="entry name" value="Beta/Gamma-Crystallin"/>
</dbReference>
<reference evidence="4 5" key="2">
    <citation type="journal article" date="2023" name="Mol. Biol. Evol.">
        <title>Genomics of Secondarily Temperate Adaptation in the Only Non-Antarctic Icefish.</title>
        <authorList>
            <person name="Rivera-Colon A.G."/>
            <person name="Rayamajhi N."/>
            <person name="Minhas B.F."/>
            <person name="Madrigal G."/>
            <person name="Bilyk K.T."/>
            <person name="Yoon V."/>
            <person name="Hune M."/>
            <person name="Gregory S."/>
            <person name="Cheng C.H.C."/>
            <person name="Catchen J.M."/>
        </authorList>
    </citation>
    <scope>NUCLEOTIDE SEQUENCE [LARGE SCALE GENOMIC DNA]</scope>
    <source>
        <strain evidence="4">JMC-PN-2008</strain>
    </source>
</reference>
<feature type="domain" description="Beta/gamma crystallin 'Greek key'" evidence="3">
    <location>
        <begin position="49"/>
        <end position="93"/>
    </location>
</feature>
<dbReference type="PANTHER" id="PTHR11818:SF129">
    <property type="entry name" value="CRYSTALLIN, GAMMA M6-RELATED"/>
    <property type="match status" value="1"/>
</dbReference>
<evidence type="ECO:0000313" key="4">
    <source>
        <dbReference type="EMBL" id="KAK5860692.1"/>
    </source>
</evidence>
<name>A0AAN7XGY2_ELEMC</name>
<dbReference type="FunFam" id="2.60.20.10:FF:000001">
    <property type="entry name" value="Crystallin gamma S"/>
    <property type="match status" value="1"/>
</dbReference>
<dbReference type="Proteomes" id="UP001346869">
    <property type="component" value="Unassembled WGS sequence"/>
</dbReference>
<dbReference type="GO" id="GO:0002088">
    <property type="term" value="P:lens development in camera-type eye"/>
    <property type="evidence" value="ECO:0007669"/>
    <property type="project" value="TreeGrafter"/>
</dbReference>
<dbReference type="GO" id="GO:0005212">
    <property type="term" value="F:structural constituent of eye lens"/>
    <property type="evidence" value="ECO:0007669"/>
    <property type="project" value="TreeGrafter"/>
</dbReference>
<dbReference type="SUPFAM" id="SSF49695">
    <property type="entry name" value="gamma-Crystallin-like"/>
    <property type="match status" value="1"/>
</dbReference>
<comment type="caution">
    <text evidence="4">The sequence shown here is derived from an EMBL/GenBank/DDBJ whole genome shotgun (WGS) entry which is preliminary data.</text>
</comment>
<dbReference type="InterPro" id="IPR001064">
    <property type="entry name" value="Beta/gamma_crystallin"/>
</dbReference>
<comment type="similarity">
    <text evidence="1">Belongs to the beta/gamma-crystallin family.</text>
</comment>
<keyword evidence="2" id="KW-0677">Repeat</keyword>